<dbReference type="GeneID" id="36514868"/>
<evidence type="ECO:0000313" key="2">
    <source>
        <dbReference type="EMBL" id="PRT53499.1"/>
    </source>
</evidence>
<accession>A0A2T0FEV9</accession>
<comment type="caution">
    <text evidence="2">The sequence shown here is derived from an EMBL/GenBank/DDBJ whole genome shotgun (WGS) entry which is preliminary data.</text>
</comment>
<keyword evidence="3" id="KW-1185">Reference proteome</keyword>
<feature type="compositionally biased region" description="Basic and acidic residues" evidence="1">
    <location>
        <begin position="100"/>
        <end position="110"/>
    </location>
</feature>
<reference evidence="2 3" key="1">
    <citation type="submission" date="2017-04" db="EMBL/GenBank/DDBJ databases">
        <title>Genome sequencing of [Candida] sorbophila.</title>
        <authorList>
            <person name="Ahn J.O."/>
        </authorList>
    </citation>
    <scope>NUCLEOTIDE SEQUENCE [LARGE SCALE GENOMIC DNA]</scope>
    <source>
        <strain evidence="2 3">DS02</strain>
    </source>
</reference>
<gene>
    <name evidence="2" type="ORF">B9G98_01119</name>
</gene>
<dbReference type="OrthoDB" id="4096835at2759"/>
<sequence length="157" mass="16367">MGGEETRTAATGLAESELNRSAPQTIPERKGFFGWVSQTLSPTAAKINSTSEAVAPPPGPSSEPVPKVAPLSVGSASRPTSEAIAEMGPVRNPSTRRTRRDSSVLTHDEALNISRAGFSPPASNPGANAMARNRQRSNSKYDKLGLMAAYSGGPSSF</sequence>
<evidence type="ECO:0000256" key="1">
    <source>
        <dbReference type="SAM" id="MobiDB-lite"/>
    </source>
</evidence>
<dbReference type="Proteomes" id="UP000238350">
    <property type="component" value="Unassembled WGS sequence"/>
</dbReference>
<dbReference type="EMBL" id="NDIQ01000001">
    <property type="protein sequence ID" value="PRT53499.1"/>
    <property type="molecule type" value="Genomic_DNA"/>
</dbReference>
<proteinExistence type="predicted"/>
<organism evidence="2 3">
    <name type="scientific">Wickerhamiella sorbophila</name>
    <dbReference type="NCBI Taxonomy" id="45607"/>
    <lineage>
        <taxon>Eukaryota</taxon>
        <taxon>Fungi</taxon>
        <taxon>Dikarya</taxon>
        <taxon>Ascomycota</taxon>
        <taxon>Saccharomycotina</taxon>
        <taxon>Dipodascomycetes</taxon>
        <taxon>Dipodascales</taxon>
        <taxon>Trichomonascaceae</taxon>
        <taxon>Wickerhamiella</taxon>
    </lineage>
</organism>
<dbReference type="RefSeq" id="XP_024663445.1">
    <property type="nucleotide sequence ID" value="XM_024807677.1"/>
</dbReference>
<name>A0A2T0FEV9_9ASCO</name>
<protein>
    <submittedName>
        <fullName evidence="2">Uncharacterized protein</fullName>
    </submittedName>
</protein>
<evidence type="ECO:0000313" key="3">
    <source>
        <dbReference type="Proteomes" id="UP000238350"/>
    </source>
</evidence>
<feature type="region of interest" description="Disordered" evidence="1">
    <location>
        <begin position="1"/>
        <end position="30"/>
    </location>
</feature>
<dbReference type="AlphaFoldDB" id="A0A2T0FEV9"/>
<feature type="region of interest" description="Disordered" evidence="1">
    <location>
        <begin position="47"/>
        <end position="142"/>
    </location>
</feature>